<proteinExistence type="predicted"/>
<evidence type="ECO:0000256" key="9">
    <source>
        <dbReference type="ARBA" id="ARBA00048138"/>
    </source>
</evidence>
<evidence type="ECO:0000256" key="10">
    <source>
        <dbReference type="ARBA" id="ARBA00048523"/>
    </source>
</evidence>
<keyword evidence="12" id="KW-1185">Reference proteome</keyword>
<dbReference type="Proteomes" id="UP000738431">
    <property type="component" value="Chromosome"/>
</dbReference>
<evidence type="ECO:0000256" key="1">
    <source>
        <dbReference type="ARBA" id="ARBA00001946"/>
    </source>
</evidence>
<accession>A0ABZ1C8N8</accession>
<evidence type="ECO:0000256" key="2">
    <source>
        <dbReference type="ARBA" id="ARBA00005135"/>
    </source>
</evidence>
<protein>
    <recommendedName>
        <fullName evidence="3">phosphoserine phosphatase</fullName>
        <ecNumber evidence="3">3.1.3.3</ecNumber>
    </recommendedName>
</protein>
<reference evidence="11 12" key="1">
    <citation type="submission" date="2023-12" db="EMBL/GenBank/DDBJ databases">
        <title>Description of an unclassified Opitutus bacterium of Verrucomicrobiota.</title>
        <authorList>
            <person name="Zhang D.-F."/>
        </authorList>
    </citation>
    <scope>NUCLEOTIDE SEQUENCE [LARGE SCALE GENOMIC DNA]</scope>
    <source>
        <strain evidence="11 12">WL0086</strain>
    </source>
</reference>
<comment type="catalytic activity">
    <reaction evidence="10">
        <text>O-phospho-D-serine + H2O = D-serine + phosphate</text>
        <dbReference type="Rhea" id="RHEA:24873"/>
        <dbReference type="ChEBI" id="CHEBI:15377"/>
        <dbReference type="ChEBI" id="CHEBI:35247"/>
        <dbReference type="ChEBI" id="CHEBI:43474"/>
        <dbReference type="ChEBI" id="CHEBI:58680"/>
        <dbReference type="EC" id="3.1.3.3"/>
    </reaction>
</comment>
<keyword evidence="6" id="KW-0378">Hydrolase</keyword>
<keyword evidence="8" id="KW-0718">Serine biosynthesis</keyword>
<evidence type="ECO:0000256" key="7">
    <source>
        <dbReference type="ARBA" id="ARBA00022842"/>
    </source>
</evidence>
<evidence type="ECO:0000256" key="6">
    <source>
        <dbReference type="ARBA" id="ARBA00022801"/>
    </source>
</evidence>
<dbReference type="EC" id="3.1.3.3" evidence="3"/>
<dbReference type="NCBIfam" id="TIGR01488">
    <property type="entry name" value="HAD-SF-IB"/>
    <property type="match status" value="1"/>
</dbReference>
<keyword evidence="5" id="KW-0479">Metal-binding</keyword>
<dbReference type="Gene3D" id="1.10.150.210">
    <property type="entry name" value="Phosphoserine phosphatase, domain 2"/>
    <property type="match status" value="1"/>
</dbReference>
<organism evidence="11 12">
    <name type="scientific">Actomonas aquatica</name>
    <dbReference type="NCBI Taxonomy" id="2866162"/>
    <lineage>
        <taxon>Bacteria</taxon>
        <taxon>Pseudomonadati</taxon>
        <taxon>Verrucomicrobiota</taxon>
        <taxon>Opitutia</taxon>
        <taxon>Opitutales</taxon>
        <taxon>Opitutaceae</taxon>
        <taxon>Actomonas</taxon>
    </lineage>
</organism>
<comment type="cofactor">
    <cofactor evidence="1">
        <name>Mg(2+)</name>
        <dbReference type="ChEBI" id="CHEBI:18420"/>
    </cofactor>
</comment>
<evidence type="ECO:0000256" key="8">
    <source>
        <dbReference type="ARBA" id="ARBA00023299"/>
    </source>
</evidence>
<evidence type="ECO:0000256" key="3">
    <source>
        <dbReference type="ARBA" id="ARBA00012640"/>
    </source>
</evidence>
<comment type="pathway">
    <text evidence="2">Amino-acid biosynthesis; L-serine biosynthesis; L-serine from 3-phospho-D-glycerate: step 3/3.</text>
</comment>
<dbReference type="EMBL" id="CP139781">
    <property type="protein sequence ID" value="WRQ87949.1"/>
    <property type="molecule type" value="Genomic_DNA"/>
</dbReference>
<name>A0ABZ1C8N8_9BACT</name>
<dbReference type="Gene3D" id="3.40.50.1000">
    <property type="entry name" value="HAD superfamily/HAD-like"/>
    <property type="match status" value="1"/>
</dbReference>
<dbReference type="InterPro" id="IPR023214">
    <property type="entry name" value="HAD_sf"/>
</dbReference>
<keyword evidence="4" id="KW-0028">Amino-acid biosynthesis</keyword>
<dbReference type="InterPro" id="IPR050582">
    <property type="entry name" value="HAD-like_SerB"/>
</dbReference>
<gene>
    <name evidence="11" type="ORF">K1X11_000915</name>
</gene>
<dbReference type="Pfam" id="PF00702">
    <property type="entry name" value="Hydrolase"/>
    <property type="match status" value="1"/>
</dbReference>
<evidence type="ECO:0000313" key="12">
    <source>
        <dbReference type="Proteomes" id="UP000738431"/>
    </source>
</evidence>
<evidence type="ECO:0000256" key="4">
    <source>
        <dbReference type="ARBA" id="ARBA00022605"/>
    </source>
</evidence>
<evidence type="ECO:0000313" key="11">
    <source>
        <dbReference type="EMBL" id="WRQ87949.1"/>
    </source>
</evidence>
<comment type="catalytic activity">
    <reaction evidence="9">
        <text>O-phospho-L-serine + H2O = L-serine + phosphate</text>
        <dbReference type="Rhea" id="RHEA:21208"/>
        <dbReference type="ChEBI" id="CHEBI:15377"/>
        <dbReference type="ChEBI" id="CHEBI:33384"/>
        <dbReference type="ChEBI" id="CHEBI:43474"/>
        <dbReference type="ChEBI" id="CHEBI:57524"/>
        <dbReference type="EC" id="3.1.3.3"/>
    </reaction>
</comment>
<dbReference type="PANTHER" id="PTHR43344:SF2">
    <property type="entry name" value="PHOSPHOSERINE PHOSPHATASE"/>
    <property type="match status" value="1"/>
</dbReference>
<dbReference type="SUPFAM" id="SSF56784">
    <property type="entry name" value="HAD-like"/>
    <property type="match status" value="1"/>
</dbReference>
<evidence type="ECO:0000256" key="5">
    <source>
        <dbReference type="ARBA" id="ARBA00022723"/>
    </source>
</evidence>
<sequence length="218" mass="23483">MSITSSGPRLLVIDCDSTLSAIEGVDELARVRGDETFAAVEAMTHDAMDGRLAVEAVFGKRLEIIQPTAAHVAEIGQRYIDTVEPTAAATLATLCARGWTPIILSGGFRPAIRPLADMLQIERVEAVDLYFDADGNYAGYAENYPTTRSGGKPEMIRQLKAELSPQQIVMVGDGVSDLETQHDVDLFVGFGRYVAREKVKAGAAHFVTQFADLAPILG</sequence>
<dbReference type="PANTHER" id="PTHR43344">
    <property type="entry name" value="PHOSPHOSERINE PHOSPHATASE"/>
    <property type="match status" value="1"/>
</dbReference>
<keyword evidence="7" id="KW-0460">Magnesium</keyword>
<dbReference type="InterPro" id="IPR036412">
    <property type="entry name" value="HAD-like_sf"/>
</dbReference>
<dbReference type="RefSeq" id="WP_221029015.1">
    <property type="nucleotide sequence ID" value="NZ_CP139781.1"/>
</dbReference>